<dbReference type="SUPFAM" id="SSF101821">
    <property type="entry name" value="Aminopeptidase/glucanase lid domain"/>
    <property type="match status" value="1"/>
</dbReference>
<dbReference type="NCBIfam" id="NF002759">
    <property type="entry name" value="PRK02813.1"/>
    <property type="match status" value="1"/>
</dbReference>
<dbReference type="GO" id="GO:0004177">
    <property type="term" value="F:aminopeptidase activity"/>
    <property type="evidence" value="ECO:0007669"/>
    <property type="project" value="UniProtKB-KW"/>
</dbReference>
<keyword evidence="1" id="KW-0378">Hydrolase</keyword>
<dbReference type="KEGG" id="aaf:AURANDRAFT_20254"/>
<dbReference type="Gene3D" id="2.30.250.10">
    <property type="entry name" value="Aminopeptidase i, Domain 2"/>
    <property type="match status" value="1"/>
</dbReference>
<dbReference type="GO" id="GO:0008270">
    <property type="term" value="F:zinc ion binding"/>
    <property type="evidence" value="ECO:0007669"/>
    <property type="project" value="InterPro"/>
</dbReference>
<organism evidence="1 2">
    <name type="scientific">Aureococcus anophagefferens</name>
    <name type="common">Harmful bloom alga</name>
    <dbReference type="NCBI Taxonomy" id="44056"/>
    <lineage>
        <taxon>Eukaryota</taxon>
        <taxon>Sar</taxon>
        <taxon>Stramenopiles</taxon>
        <taxon>Ochrophyta</taxon>
        <taxon>Pelagophyceae</taxon>
        <taxon>Pelagomonadales</taxon>
        <taxon>Pelagomonadaceae</taxon>
        <taxon>Aureococcus</taxon>
    </lineage>
</organism>
<comment type="caution">
    <text evidence="1">The sequence shown here is derived from an EMBL/GenBank/DDBJ whole genome shotgun (WGS) entry which is preliminary data.</text>
</comment>
<dbReference type="PRINTS" id="PR00932">
    <property type="entry name" value="AMINO1PTASE"/>
</dbReference>
<dbReference type="EMBL" id="JBBJCI010000366">
    <property type="protein sequence ID" value="KAK7232763.1"/>
    <property type="molecule type" value="Genomic_DNA"/>
</dbReference>
<keyword evidence="1" id="KW-0645">Protease</keyword>
<sequence>MVRTATREYDADVVSYLNAAVSAFHCVAEVRRRLLDAGFEELDERRPWAGAVKPGGSYFVTRNGSSLLAFAVGGAFDEATSGAIVVGAHTDSPCPKLKPCSKLEKAGAKMMGVVGYGGGIWHSWFDRDLTLVGRALYAKGGRPTHALVDLGKPICRIPTLAIHLSVGDERSTFKPNLQSHLPPMLASGIRDALAAAGGPDDPPDPPSTGGALERHDAAVVGLAAAYLGCAPGDVLELELQLGDTQPAQLIGIHEEFVSSGRLDNQASCYCGTQALIEAAGSLAADASLRMLTMFDHEEVGSLSAQGANLCANSPAFKDVLSRAYAALEGRDEHAFVARSLQISSDMAHGVHPNYAERHDPKHGPKLQGGLVIKHNANQRYATNAVGAVMVREFAARADVPTQDFAVKADSGCGTTIGPITAALTGMRTVDVGPPQLSMHSCREMMGSDDVFYTIKLCKAAYEHFADVTKAVDVDGPDPFWADPGKGWASAKLQC</sequence>
<dbReference type="Pfam" id="PF02127">
    <property type="entry name" value="Peptidase_M18"/>
    <property type="match status" value="1"/>
</dbReference>
<protein>
    <submittedName>
        <fullName evidence="1">Aminopeptidase</fullName>
    </submittedName>
</protein>
<reference evidence="1 2" key="1">
    <citation type="submission" date="2024-03" db="EMBL/GenBank/DDBJ databases">
        <title>Aureococcus anophagefferens CCMP1851 and Kratosvirus quantuckense: Draft genome of a second virus-susceptible host strain in the model system.</title>
        <authorList>
            <person name="Chase E."/>
            <person name="Truchon A.R."/>
            <person name="Schepens W."/>
            <person name="Wilhelm S.W."/>
        </authorList>
    </citation>
    <scope>NUCLEOTIDE SEQUENCE [LARGE SCALE GENOMIC DNA]</scope>
    <source>
        <strain evidence="1 2">CCMP1851</strain>
    </source>
</reference>
<name>A0ABR1FKY4_AURAN</name>
<evidence type="ECO:0000313" key="1">
    <source>
        <dbReference type="EMBL" id="KAK7232763.1"/>
    </source>
</evidence>
<gene>
    <name evidence="1" type="ORF">SO694_0003729</name>
</gene>
<proteinExistence type="predicted"/>
<dbReference type="GO" id="GO:0006508">
    <property type="term" value="P:proteolysis"/>
    <property type="evidence" value="ECO:0007669"/>
    <property type="project" value="UniProtKB-KW"/>
</dbReference>
<keyword evidence="2" id="KW-1185">Reference proteome</keyword>
<dbReference type="Gene3D" id="3.40.630.10">
    <property type="entry name" value="Zn peptidases"/>
    <property type="match status" value="1"/>
</dbReference>
<evidence type="ECO:0000313" key="2">
    <source>
        <dbReference type="Proteomes" id="UP001363151"/>
    </source>
</evidence>
<keyword evidence="1" id="KW-0031">Aminopeptidase</keyword>
<dbReference type="PANTHER" id="PTHR28570">
    <property type="entry name" value="ASPARTYL AMINOPEPTIDASE"/>
    <property type="match status" value="1"/>
</dbReference>
<dbReference type="GO" id="GO:0008237">
    <property type="term" value="F:metallopeptidase activity"/>
    <property type="evidence" value="ECO:0007669"/>
    <property type="project" value="UniProtKB-KW"/>
</dbReference>
<dbReference type="PANTHER" id="PTHR28570:SF3">
    <property type="entry name" value="ASPARTYL AMINOPEPTIDASE"/>
    <property type="match status" value="1"/>
</dbReference>
<dbReference type="Proteomes" id="UP001363151">
    <property type="component" value="Unassembled WGS sequence"/>
</dbReference>
<dbReference type="SUPFAM" id="SSF53187">
    <property type="entry name" value="Zn-dependent exopeptidases"/>
    <property type="match status" value="1"/>
</dbReference>
<dbReference type="InterPro" id="IPR001948">
    <property type="entry name" value="Peptidase_M18"/>
</dbReference>
<dbReference type="GO" id="GO:0005737">
    <property type="term" value="C:cytoplasm"/>
    <property type="evidence" value="ECO:0007669"/>
    <property type="project" value="UniProtKB-ARBA"/>
</dbReference>
<accession>A0ABR1FKY4</accession>
<dbReference type="InterPro" id="IPR023358">
    <property type="entry name" value="Peptidase_M18_dom2"/>
</dbReference>
<dbReference type="CDD" id="cd05658">
    <property type="entry name" value="M18_DAP"/>
    <property type="match status" value="1"/>
</dbReference>